<gene>
    <name evidence="1" type="ORF">K503DRAFT_472077</name>
</gene>
<evidence type="ECO:0000313" key="1">
    <source>
        <dbReference type="EMBL" id="OAX41637.1"/>
    </source>
</evidence>
<keyword evidence="2" id="KW-1185">Reference proteome</keyword>
<organism evidence="1 2">
    <name type="scientific">Rhizopogon vinicolor AM-OR11-026</name>
    <dbReference type="NCBI Taxonomy" id="1314800"/>
    <lineage>
        <taxon>Eukaryota</taxon>
        <taxon>Fungi</taxon>
        <taxon>Dikarya</taxon>
        <taxon>Basidiomycota</taxon>
        <taxon>Agaricomycotina</taxon>
        <taxon>Agaricomycetes</taxon>
        <taxon>Agaricomycetidae</taxon>
        <taxon>Boletales</taxon>
        <taxon>Suillineae</taxon>
        <taxon>Rhizopogonaceae</taxon>
        <taxon>Rhizopogon</taxon>
    </lineage>
</organism>
<dbReference type="STRING" id="1314800.A0A1B7N9U7"/>
<proteinExistence type="predicted"/>
<protein>
    <submittedName>
        <fullName evidence="1">Uncharacterized protein</fullName>
    </submittedName>
</protein>
<name>A0A1B7N9U7_9AGAM</name>
<accession>A0A1B7N9U7</accession>
<dbReference type="AlphaFoldDB" id="A0A1B7N9U7"/>
<evidence type="ECO:0000313" key="2">
    <source>
        <dbReference type="Proteomes" id="UP000092154"/>
    </source>
</evidence>
<sequence>MLEFRGCANNEQRNVIGREPFANAQRFSSRRYNYICVNNSYLIVECKINITCEMRRTSTTPELFRYNIPAALNAVPRRIPCLTFNKAQLRHSSYFGTQVGAEKVILRSSVSALVWNLIDGNCKTIAFHNCDFHDLDNITRLPSSNKLEFDGCSGSGYEQEGSTELSLVPANLTWDGDTVTVINSEFHCIEALLVLLRADRSYSLWPRVSTLNLVVQGDFVMKFPLETLKAMINNRREAVVQEDLGMVDKELDK</sequence>
<dbReference type="Proteomes" id="UP000092154">
    <property type="component" value="Unassembled WGS sequence"/>
</dbReference>
<dbReference type="OrthoDB" id="3365698at2759"/>
<dbReference type="EMBL" id="KV448175">
    <property type="protein sequence ID" value="OAX41637.1"/>
    <property type="molecule type" value="Genomic_DNA"/>
</dbReference>
<dbReference type="InParanoid" id="A0A1B7N9U7"/>
<reference evidence="1 2" key="1">
    <citation type="submission" date="2016-06" db="EMBL/GenBank/DDBJ databases">
        <title>Comparative genomics of the ectomycorrhizal sister species Rhizopogon vinicolor and Rhizopogon vesiculosus (Basidiomycota: Boletales) reveals a divergence of the mating type B locus.</title>
        <authorList>
            <consortium name="DOE Joint Genome Institute"/>
            <person name="Mujic A.B."/>
            <person name="Kuo A."/>
            <person name="Tritt A."/>
            <person name="Lipzen A."/>
            <person name="Chen C."/>
            <person name="Johnson J."/>
            <person name="Sharma A."/>
            <person name="Barry K."/>
            <person name="Grigoriev I.V."/>
            <person name="Spatafora J.W."/>
        </authorList>
    </citation>
    <scope>NUCLEOTIDE SEQUENCE [LARGE SCALE GENOMIC DNA]</scope>
    <source>
        <strain evidence="1 2">AM-OR11-026</strain>
    </source>
</reference>